<gene>
    <name evidence="2" type="ORF">POM88_018945</name>
</gene>
<sequence>MPEANDTTQQLMMDVDLLEATKLGNVSSLKNRVNITSGTPSRIKKLIYMEVLGLSWLQVIVLDMHTDVKGYSLLSLPQIRDEFWELYKCYFHQKVVEGDLRICLYGPIPIIYKGKKNIIDFTSSWGDCILLGKDGLEKCAPTRVNDQYLTNVLLKINAKLGGLNSKLSIEASPSIPLVSKDPTIILGMDVSHGSPGQSDRCSIYYCGG</sequence>
<dbReference type="Pfam" id="PF02171">
    <property type="entry name" value="Piwi"/>
    <property type="match status" value="1"/>
</dbReference>
<dbReference type="InterPro" id="IPR003165">
    <property type="entry name" value="Piwi"/>
</dbReference>
<dbReference type="InterPro" id="IPR012337">
    <property type="entry name" value="RNaseH-like_sf"/>
</dbReference>
<dbReference type="InterPro" id="IPR032704">
    <property type="entry name" value="Cms1"/>
</dbReference>
<dbReference type="PROSITE" id="PS50822">
    <property type="entry name" value="PIWI"/>
    <property type="match status" value="1"/>
</dbReference>
<reference evidence="2" key="2">
    <citation type="submission" date="2023-05" db="EMBL/GenBank/DDBJ databases">
        <authorList>
            <person name="Schelkunov M.I."/>
        </authorList>
    </citation>
    <scope>NUCLEOTIDE SEQUENCE</scope>
    <source>
        <strain evidence="2">Hsosn_3</strain>
        <tissue evidence="2">Leaf</tissue>
    </source>
</reference>
<dbReference type="GO" id="GO:0005634">
    <property type="term" value="C:nucleus"/>
    <property type="evidence" value="ECO:0007669"/>
    <property type="project" value="TreeGrafter"/>
</dbReference>
<evidence type="ECO:0000313" key="3">
    <source>
        <dbReference type="Proteomes" id="UP001237642"/>
    </source>
</evidence>
<accession>A0AAD8MZU1</accession>
<dbReference type="Gene3D" id="3.40.50.2300">
    <property type="match status" value="1"/>
</dbReference>
<dbReference type="GO" id="GO:0030686">
    <property type="term" value="C:90S preribosome"/>
    <property type="evidence" value="ECO:0007669"/>
    <property type="project" value="TreeGrafter"/>
</dbReference>
<dbReference type="PANTHER" id="PTHR24030">
    <property type="entry name" value="PROTEIN CMSS1"/>
    <property type="match status" value="1"/>
</dbReference>
<dbReference type="AlphaFoldDB" id="A0AAD8MZU1"/>
<proteinExistence type="predicted"/>
<name>A0AAD8MZU1_9APIA</name>
<reference evidence="2" key="1">
    <citation type="submission" date="2023-02" db="EMBL/GenBank/DDBJ databases">
        <title>Genome of toxic invasive species Heracleum sosnowskyi carries increased number of genes despite the absence of recent whole-genome duplications.</title>
        <authorList>
            <person name="Schelkunov M."/>
            <person name="Shtratnikova V."/>
            <person name="Makarenko M."/>
            <person name="Klepikova A."/>
            <person name="Omelchenko D."/>
            <person name="Novikova G."/>
            <person name="Obukhova E."/>
            <person name="Bogdanov V."/>
            <person name="Penin A."/>
            <person name="Logacheva M."/>
        </authorList>
    </citation>
    <scope>NUCLEOTIDE SEQUENCE</scope>
    <source>
        <strain evidence="2">Hsosn_3</strain>
        <tissue evidence="2">Leaf</tissue>
    </source>
</reference>
<feature type="domain" description="Piwi" evidence="1">
    <location>
        <begin position="145"/>
        <end position="208"/>
    </location>
</feature>
<evidence type="ECO:0000313" key="2">
    <source>
        <dbReference type="EMBL" id="KAK1390767.1"/>
    </source>
</evidence>
<keyword evidence="3" id="KW-1185">Reference proteome</keyword>
<dbReference type="Proteomes" id="UP001237642">
    <property type="component" value="Unassembled WGS sequence"/>
</dbReference>
<dbReference type="GO" id="GO:0003676">
    <property type="term" value="F:nucleic acid binding"/>
    <property type="evidence" value="ECO:0007669"/>
    <property type="project" value="InterPro"/>
</dbReference>
<evidence type="ECO:0000259" key="1">
    <source>
        <dbReference type="PROSITE" id="PS50822"/>
    </source>
</evidence>
<organism evidence="2 3">
    <name type="scientific">Heracleum sosnowskyi</name>
    <dbReference type="NCBI Taxonomy" id="360622"/>
    <lineage>
        <taxon>Eukaryota</taxon>
        <taxon>Viridiplantae</taxon>
        <taxon>Streptophyta</taxon>
        <taxon>Embryophyta</taxon>
        <taxon>Tracheophyta</taxon>
        <taxon>Spermatophyta</taxon>
        <taxon>Magnoliopsida</taxon>
        <taxon>eudicotyledons</taxon>
        <taxon>Gunneridae</taxon>
        <taxon>Pentapetalae</taxon>
        <taxon>asterids</taxon>
        <taxon>campanulids</taxon>
        <taxon>Apiales</taxon>
        <taxon>Apiaceae</taxon>
        <taxon>Apioideae</taxon>
        <taxon>apioid superclade</taxon>
        <taxon>Tordylieae</taxon>
        <taxon>Tordyliinae</taxon>
        <taxon>Heracleum</taxon>
    </lineage>
</organism>
<dbReference type="PANTHER" id="PTHR24030:SF0">
    <property type="entry name" value="PROTEIN CMSS1"/>
    <property type="match status" value="1"/>
</dbReference>
<protein>
    <recommendedName>
        <fullName evidence="1">Piwi domain-containing protein</fullName>
    </recommendedName>
</protein>
<comment type="caution">
    <text evidence="2">The sequence shown here is derived from an EMBL/GenBank/DDBJ whole genome shotgun (WGS) entry which is preliminary data.</text>
</comment>
<dbReference type="EMBL" id="JAUIZM010000004">
    <property type="protein sequence ID" value="KAK1390767.1"/>
    <property type="molecule type" value="Genomic_DNA"/>
</dbReference>
<dbReference type="SUPFAM" id="SSF53098">
    <property type="entry name" value="Ribonuclease H-like"/>
    <property type="match status" value="1"/>
</dbReference>